<dbReference type="GO" id="GO:0048488">
    <property type="term" value="P:synaptic vesicle endocytosis"/>
    <property type="evidence" value="ECO:0007669"/>
    <property type="project" value="TreeGrafter"/>
</dbReference>
<dbReference type="InterPro" id="IPR033616">
    <property type="entry name" value="BLTP1"/>
</dbReference>
<sequence length="253" mass="28176">KDEKEGDEEQHGVGIGYWQSLLDTMINIQNRGILPFPVTGATFLRTSIHVAGDSFSMVLMNGEIGSTSWALFHFQLPSLLFSTQACLKFRGQEADKDLVRFVVQRAVIALGKPGEKSDKQAVVTRVQWKGVGITSSNNTREMLDTLIVDALRGGKGNEKSCLDLFQFPALEAVYQSDQEEETIDRVDAADDEEEKPKEVKSTFTCQFYGVVSIQTELNAQLGFLPDLVNSYKKKESAAKSELKTAEKKEKKEE</sequence>
<dbReference type="AlphaFoldDB" id="A0AAN4ZCE5"/>
<keyword evidence="2" id="KW-1185">Reference proteome</keyword>
<gene>
    <name evidence="1" type="ORF">PMAYCL1PPCAC_08783</name>
</gene>
<comment type="caution">
    <text evidence="1">The sequence shown here is derived from an EMBL/GenBank/DDBJ whole genome shotgun (WGS) entry which is preliminary data.</text>
</comment>
<feature type="non-terminal residue" evidence="1">
    <location>
        <position position="1"/>
    </location>
</feature>
<accession>A0AAN4ZCE5</accession>
<dbReference type="PANTHER" id="PTHR31640:SF1">
    <property type="entry name" value="BRIDGE-LIKE LIPID TRANSFER PROTEIN FAMILY MEMBER 1"/>
    <property type="match status" value="1"/>
</dbReference>
<name>A0AAN4ZCE5_9BILA</name>
<reference evidence="2" key="1">
    <citation type="submission" date="2022-10" db="EMBL/GenBank/DDBJ databases">
        <title>Genome assembly of Pristionchus species.</title>
        <authorList>
            <person name="Yoshida K."/>
            <person name="Sommer R.J."/>
        </authorList>
    </citation>
    <scope>NUCLEOTIDE SEQUENCE [LARGE SCALE GENOMIC DNA]</scope>
    <source>
        <strain evidence="2">RS5460</strain>
    </source>
</reference>
<evidence type="ECO:0000313" key="1">
    <source>
        <dbReference type="EMBL" id="GMR38588.1"/>
    </source>
</evidence>
<dbReference type="EMBL" id="BTRK01000002">
    <property type="protein sequence ID" value="GMR38588.1"/>
    <property type="molecule type" value="Genomic_DNA"/>
</dbReference>
<dbReference type="GO" id="GO:0098793">
    <property type="term" value="C:presynapse"/>
    <property type="evidence" value="ECO:0007669"/>
    <property type="project" value="GOC"/>
</dbReference>
<feature type="non-terminal residue" evidence="1">
    <location>
        <position position="253"/>
    </location>
</feature>
<protein>
    <submittedName>
        <fullName evidence="1">Uncharacterized protein</fullName>
    </submittedName>
</protein>
<evidence type="ECO:0000313" key="2">
    <source>
        <dbReference type="Proteomes" id="UP001328107"/>
    </source>
</evidence>
<dbReference type="PANTHER" id="PTHR31640">
    <property type="entry name" value="TRANSMEMBRANE PROTEIN KIAA1109"/>
    <property type="match status" value="1"/>
</dbReference>
<proteinExistence type="predicted"/>
<dbReference type="Proteomes" id="UP001328107">
    <property type="component" value="Unassembled WGS sequence"/>
</dbReference>
<organism evidence="1 2">
    <name type="scientific">Pristionchus mayeri</name>
    <dbReference type="NCBI Taxonomy" id="1317129"/>
    <lineage>
        <taxon>Eukaryota</taxon>
        <taxon>Metazoa</taxon>
        <taxon>Ecdysozoa</taxon>
        <taxon>Nematoda</taxon>
        <taxon>Chromadorea</taxon>
        <taxon>Rhabditida</taxon>
        <taxon>Rhabditina</taxon>
        <taxon>Diplogasteromorpha</taxon>
        <taxon>Diplogasteroidea</taxon>
        <taxon>Neodiplogasteridae</taxon>
        <taxon>Pristionchus</taxon>
    </lineage>
</organism>